<dbReference type="Proteomes" id="UP000469325">
    <property type="component" value="Unassembled WGS sequence"/>
</dbReference>
<accession>A0A6N7XPN8</accession>
<dbReference type="RefSeq" id="WP_154435588.1">
    <property type="nucleotide sequence ID" value="NZ_VUNC01000005.1"/>
</dbReference>
<name>A0A6N7XPN8_9ACTN</name>
<keyword evidence="3" id="KW-0963">Cytoplasm</keyword>
<dbReference type="GO" id="GO:0044183">
    <property type="term" value="F:protein folding chaperone"/>
    <property type="evidence" value="ECO:0007669"/>
    <property type="project" value="InterPro"/>
</dbReference>
<evidence type="ECO:0000313" key="5">
    <source>
        <dbReference type="EMBL" id="MST72954.1"/>
    </source>
</evidence>
<dbReference type="InterPro" id="IPR020818">
    <property type="entry name" value="Chaperonin_GroES"/>
</dbReference>
<sequence>MTLKPLGDRVLVKPAPKEEKTSTGLYISSGAQEKPQRGEVIAVGAGKLNDKGERVAPDVKVGDQVYYGKFGGNEVKIDGETYLLLRADDIYAIIAE</sequence>
<dbReference type="PRINTS" id="PR00297">
    <property type="entry name" value="CHAPERONIN10"/>
</dbReference>
<evidence type="ECO:0000256" key="1">
    <source>
        <dbReference type="ARBA" id="ARBA00006975"/>
    </source>
</evidence>
<dbReference type="NCBIfam" id="NF001531">
    <property type="entry name" value="PRK00364.2-2"/>
    <property type="match status" value="1"/>
</dbReference>
<organism evidence="5 6">
    <name type="scientific">Olsenella porci</name>
    <dbReference type="NCBI Taxonomy" id="2652279"/>
    <lineage>
        <taxon>Bacteria</taxon>
        <taxon>Bacillati</taxon>
        <taxon>Actinomycetota</taxon>
        <taxon>Coriobacteriia</taxon>
        <taxon>Coriobacteriales</taxon>
        <taxon>Atopobiaceae</taxon>
        <taxon>Olsenella</taxon>
    </lineage>
</organism>
<keyword evidence="2 3" id="KW-0143">Chaperone</keyword>
<evidence type="ECO:0000256" key="2">
    <source>
        <dbReference type="ARBA" id="ARBA00023186"/>
    </source>
</evidence>
<dbReference type="EMBL" id="VUNC01000005">
    <property type="protein sequence ID" value="MST72954.1"/>
    <property type="molecule type" value="Genomic_DNA"/>
</dbReference>
<dbReference type="Gene3D" id="2.30.33.40">
    <property type="entry name" value="GroES chaperonin"/>
    <property type="match status" value="1"/>
</dbReference>
<dbReference type="PANTHER" id="PTHR10772">
    <property type="entry name" value="10 KDA HEAT SHOCK PROTEIN"/>
    <property type="match status" value="1"/>
</dbReference>
<dbReference type="InterPro" id="IPR037124">
    <property type="entry name" value="Chaperonin_GroES_sf"/>
</dbReference>
<comment type="function">
    <text evidence="3 4">Together with the chaperonin GroEL, plays an essential role in assisting protein folding. The GroEL-GroES system forms a nano-cage that allows encapsulation of the non-native substrate proteins and provides a physical environment optimized to promote and accelerate protein folding. GroES binds to the apical surface of the GroEL ring, thereby capping the opening of the GroEL channel.</text>
</comment>
<dbReference type="InterPro" id="IPR011032">
    <property type="entry name" value="GroES-like_sf"/>
</dbReference>
<proteinExistence type="inferred from homology"/>
<dbReference type="GO" id="GO:0005524">
    <property type="term" value="F:ATP binding"/>
    <property type="evidence" value="ECO:0007669"/>
    <property type="project" value="InterPro"/>
</dbReference>
<dbReference type="SUPFAM" id="SSF50129">
    <property type="entry name" value="GroES-like"/>
    <property type="match status" value="1"/>
</dbReference>
<dbReference type="GO" id="GO:0051087">
    <property type="term" value="F:protein-folding chaperone binding"/>
    <property type="evidence" value="ECO:0007669"/>
    <property type="project" value="TreeGrafter"/>
</dbReference>
<dbReference type="GO" id="GO:0051082">
    <property type="term" value="F:unfolded protein binding"/>
    <property type="evidence" value="ECO:0007669"/>
    <property type="project" value="TreeGrafter"/>
</dbReference>
<reference evidence="5 6" key="1">
    <citation type="submission" date="2019-08" db="EMBL/GenBank/DDBJ databases">
        <title>In-depth cultivation of the pig gut microbiome towards novel bacterial diversity and tailored functional studies.</title>
        <authorList>
            <person name="Wylensek D."/>
            <person name="Hitch T.C.A."/>
            <person name="Clavel T."/>
        </authorList>
    </citation>
    <scope>NUCLEOTIDE SEQUENCE [LARGE SCALE GENOMIC DNA]</scope>
    <source>
        <strain evidence="5 6">CA-Schmier-601-WT-1</strain>
    </source>
</reference>
<comment type="subcellular location">
    <subcellularLocation>
        <location evidence="3">Cytoplasm</location>
    </subcellularLocation>
</comment>
<dbReference type="PANTHER" id="PTHR10772:SF63">
    <property type="entry name" value="20 KDA CHAPERONIN, CHLOROPLASTIC"/>
    <property type="match status" value="1"/>
</dbReference>
<evidence type="ECO:0000256" key="3">
    <source>
        <dbReference type="HAMAP-Rule" id="MF_00580"/>
    </source>
</evidence>
<keyword evidence="6" id="KW-1185">Reference proteome</keyword>
<gene>
    <name evidence="3" type="primary">groES</name>
    <name evidence="3" type="synonym">groS</name>
    <name evidence="5" type="ORF">FYJ68_07515</name>
</gene>
<dbReference type="GO" id="GO:0005737">
    <property type="term" value="C:cytoplasm"/>
    <property type="evidence" value="ECO:0007669"/>
    <property type="project" value="UniProtKB-SubCell"/>
</dbReference>
<evidence type="ECO:0000313" key="6">
    <source>
        <dbReference type="Proteomes" id="UP000469325"/>
    </source>
</evidence>
<dbReference type="AlphaFoldDB" id="A0A6N7XPN8"/>
<dbReference type="CDD" id="cd00320">
    <property type="entry name" value="cpn10"/>
    <property type="match status" value="1"/>
</dbReference>
<evidence type="ECO:0000256" key="4">
    <source>
        <dbReference type="RuleBase" id="RU000535"/>
    </source>
</evidence>
<dbReference type="FunFam" id="2.30.33.40:FF:000001">
    <property type="entry name" value="10 kDa chaperonin"/>
    <property type="match status" value="1"/>
</dbReference>
<comment type="subunit">
    <text evidence="3">Heptamer of 7 subunits arranged in a ring. Interacts with the chaperonin GroEL.</text>
</comment>
<dbReference type="SMART" id="SM00883">
    <property type="entry name" value="Cpn10"/>
    <property type="match status" value="1"/>
</dbReference>
<dbReference type="GO" id="GO:0046872">
    <property type="term" value="F:metal ion binding"/>
    <property type="evidence" value="ECO:0007669"/>
    <property type="project" value="TreeGrafter"/>
</dbReference>
<protein>
    <recommendedName>
        <fullName evidence="3">Co-chaperonin GroES</fullName>
    </recommendedName>
    <alternativeName>
        <fullName evidence="3">10 kDa chaperonin</fullName>
    </alternativeName>
    <alternativeName>
        <fullName evidence="3">Chaperonin-10</fullName>
        <shortName evidence="3">Cpn10</shortName>
    </alternativeName>
</protein>
<dbReference type="Pfam" id="PF00166">
    <property type="entry name" value="Cpn10"/>
    <property type="match status" value="1"/>
</dbReference>
<comment type="caution">
    <text evidence="5">The sequence shown here is derived from an EMBL/GenBank/DDBJ whole genome shotgun (WGS) entry which is preliminary data.</text>
</comment>
<dbReference type="NCBIfam" id="NF001533">
    <property type="entry name" value="PRK00364.2-4"/>
    <property type="match status" value="1"/>
</dbReference>
<comment type="similarity">
    <text evidence="1 3 4">Belongs to the GroES chaperonin family.</text>
</comment>
<dbReference type="HAMAP" id="MF_00580">
    <property type="entry name" value="CH10"/>
    <property type="match status" value="1"/>
</dbReference>